<dbReference type="GO" id="GO:0005829">
    <property type="term" value="C:cytosol"/>
    <property type="evidence" value="ECO:0007669"/>
    <property type="project" value="TreeGrafter"/>
</dbReference>
<evidence type="ECO:0000256" key="9">
    <source>
        <dbReference type="RuleBase" id="RU004391"/>
    </source>
</evidence>
<dbReference type="InterPro" id="IPR014746">
    <property type="entry name" value="Gln_synth/guanido_kin_cat_dom"/>
</dbReference>
<dbReference type="HAMAP" id="MF_00578">
    <property type="entry name" value="Glu_cys_ligase"/>
    <property type="match status" value="1"/>
</dbReference>
<evidence type="ECO:0000313" key="12">
    <source>
        <dbReference type="Proteomes" id="UP001169492"/>
    </source>
</evidence>
<dbReference type="PANTHER" id="PTHR38761:SF1">
    <property type="entry name" value="GLUTAMATE--CYSTEINE LIGASE"/>
    <property type="match status" value="1"/>
</dbReference>
<dbReference type="EC" id="6.3.2.2" evidence="8"/>
<comment type="similarity">
    <text evidence="2 8">Belongs to the glutamate--cysteine ligase type 1 family. Type 1 subfamily.</text>
</comment>
<protein>
    <recommendedName>
        <fullName evidence="8">Glutamate--cysteine ligase</fullName>
        <ecNumber evidence="8">6.3.2.2</ecNumber>
    </recommendedName>
    <alternativeName>
        <fullName evidence="8">Gamma-ECS</fullName>
        <shortName evidence="8">GCS</shortName>
    </alternativeName>
    <alternativeName>
        <fullName evidence="8">Gamma-glutamylcysteine synthetase</fullName>
    </alternativeName>
</protein>
<comment type="catalytic activity">
    <reaction evidence="7 8 9">
        <text>L-cysteine + L-glutamate + ATP = gamma-L-glutamyl-L-cysteine + ADP + phosphate + H(+)</text>
        <dbReference type="Rhea" id="RHEA:13285"/>
        <dbReference type="ChEBI" id="CHEBI:15378"/>
        <dbReference type="ChEBI" id="CHEBI:29985"/>
        <dbReference type="ChEBI" id="CHEBI:30616"/>
        <dbReference type="ChEBI" id="CHEBI:35235"/>
        <dbReference type="ChEBI" id="CHEBI:43474"/>
        <dbReference type="ChEBI" id="CHEBI:58173"/>
        <dbReference type="ChEBI" id="CHEBI:456216"/>
        <dbReference type="EC" id="6.3.2.2"/>
    </reaction>
</comment>
<feature type="domain" description="Glutamate--cysteine ligase" evidence="10">
    <location>
        <begin position="5"/>
        <end position="383"/>
    </location>
</feature>
<evidence type="ECO:0000256" key="1">
    <source>
        <dbReference type="ARBA" id="ARBA00005006"/>
    </source>
</evidence>
<evidence type="ECO:0000256" key="3">
    <source>
        <dbReference type="ARBA" id="ARBA00022598"/>
    </source>
</evidence>
<dbReference type="GO" id="GO:0004357">
    <property type="term" value="F:glutamate-cysteine ligase activity"/>
    <property type="evidence" value="ECO:0007669"/>
    <property type="project" value="UniProtKB-UniRule"/>
</dbReference>
<reference evidence="11 12" key="1">
    <citation type="submission" date="2021-03" db="EMBL/GenBank/DDBJ databases">
        <title>Pseudidiomarina terrestris, a new bacterium isolated from saline soil.</title>
        <authorList>
            <person name="Galisteo C."/>
            <person name="De La Haba R."/>
            <person name="Sanchez-Porro C."/>
            <person name="Ventosa A."/>
        </authorList>
    </citation>
    <scope>NUCLEOTIDE SEQUENCE [LARGE SCALE GENOMIC DNA]</scope>
    <source>
        <strain evidence="11 12">1APP75-32.1</strain>
    </source>
</reference>
<proteinExistence type="inferred from homology"/>
<dbReference type="EMBL" id="JAGGJB010000002">
    <property type="protein sequence ID" value="MDN7123876.1"/>
    <property type="molecule type" value="Genomic_DNA"/>
</dbReference>
<keyword evidence="6 8" id="KW-0067">ATP-binding</keyword>
<gene>
    <name evidence="8" type="primary">gshA</name>
    <name evidence="11" type="ORF">J6I90_03205</name>
</gene>
<comment type="pathway">
    <text evidence="1 8 9">Sulfur metabolism; glutathione biosynthesis; glutathione from L-cysteine and L-glutamate: step 1/2.</text>
</comment>
<dbReference type="GO" id="GO:0006750">
    <property type="term" value="P:glutathione biosynthetic process"/>
    <property type="evidence" value="ECO:0007669"/>
    <property type="project" value="UniProtKB-UniRule"/>
</dbReference>
<evidence type="ECO:0000256" key="4">
    <source>
        <dbReference type="ARBA" id="ARBA00022684"/>
    </source>
</evidence>
<evidence type="ECO:0000256" key="5">
    <source>
        <dbReference type="ARBA" id="ARBA00022741"/>
    </source>
</evidence>
<dbReference type="GO" id="GO:0005524">
    <property type="term" value="F:ATP binding"/>
    <property type="evidence" value="ECO:0007669"/>
    <property type="project" value="UniProtKB-KW"/>
</dbReference>
<dbReference type="GO" id="GO:0046872">
    <property type="term" value="F:metal ion binding"/>
    <property type="evidence" value="ECO:0007669"/>
    <property type="project" value="TreeGrafter"/>
</dbReference>
<name>A0AAW7QWR6_9GAMM</name>
<dbReference type="SUPFAM" id="SSF55931">
    <property type="entry name" value="Glutamine synthetase/guanido kinase"/>
    <property type="match status" value="1"/>
</dbReference>
<keyword evidence="4 8" id="KW-0317">Glutathione biosynthesis</keyword>
<dbReference type="Pfam" id="PF04262">
    <property type="entry name" value="Glu_cys_ligase"/>
    <property type="match status" value="1"/>
</dbReference>
<dbReference type="AlphaFoldDB" id="A0AAW7QWR6"/>
<evidence type="ECO:0000313" key="11">
    <source>
        <dbReference type="EMBL" id="MDN7123876.1"/>
    </source>
</evidence>
<dbReference type="PANTHER" id="PTHR38761">
    <property type="entry name" value="GLUTAMATE--CYSTEINE LIGASE"/>
    <property type="match status" value="1"/>
</dbReference>
<evidence type="ECO:0000256" key="2">
    <source>
        <dbReference type="ARBA" id="ARBA00008772"/>
    </source>
</evidence>
<comment type="caution">
    <text evidence="11">The sequence shown here is derived from an EMBL/GenBank/DDBJ whole genome shotgun (WGS) entry which is preliminary data.</text>
</comment>
<keyword evidence="3 8" id="KW-0436">Ligase</keyword>
<accession>A0AAW7QWR6</accession>
<evidence type="ECO:0000256" key="7">
    <source>
        <dbReference type="ARBA" id="ARBA00048819"/>
    </source>
</evidence>
<dbReference type="InterPro" id="IPR006334">
    <property type="entry name" value="Glut_cys_ligase"/>
</dbReference>
<dbReference type="Gene3D" id="3.30.590.20">
    <property type="match status" value="1"/>
</dbReference>
<dbReference type="InterPro" id="IPR007370">
    <property type="entry name" value="Glu_cys_ligase"/>
</dbReference>
<evidence type="ECO:0000256" key="8">
    <source>
        <dbReference type="HAMAP-Rule" id="MF_00578"/>
    </source>
</evidence>
<organism evidence="11 12">
    <name type="scientific">Pseudidiomarina terrestris</name>
    <dbReference type="NCBI Taxonomy" id="2820060"/>
    <lineage>
        <taxon>Bacteria</taxon>
        <taxon>Pseudomonadati</taxon>
        <taxon>Pseudomonadota</taxon>
        <taxon>Gammaproteobacteria</taxon>
        <taxon>Alteromonadales</taxon>
        <taxon>Idiomarinaceae</taxon>
        <taxon>Pseudidiomarina</taxon>
    </lineage>
</organism>
<keyword evidence="5 8" id="KW-0547">Nucleotide-binding</keyword>
<evidence type="ECO:0000259" key="10">
    <source>
        <dbReference type="Pfam" id="PF04262"/>
    </source>
</evidence>
<dbReference type="Proteomes" id="UP001169492">
    <property type="component" value="Unassembled WGS sequence"/>
</dbReference>
<sequence>MLNTLKHLKSQSNQADLRRFQRGIERECLRITPAGKLAATTHPIELGKTLTHPHITTDYAEMLLEFITPVATDIQVTLDQLTDIHSYTYRYMGEELMWPLSMPCFVGDGTDIHIARYGDSHSGHMKNLYRQGLTYRYGGGMQIIAGVHFNFSIPQAMWEALAAQDGETLTADYISARYFGLIRNYKRLCWMIPYLFGASPAICQSFLEHTDGAMELKKLGKGTVYREFGTALRMSDLGYTNKEQADLQITYNSLNDYVTRLRRAITTPSQRFAKIGVKEVNADGTPDYRQLNANILQIENEFYSPIRPKRVTLNGETPTQALERGGVEYIEVRALDVNPFSPIGITEGQIRMLDMLLLHCLLSDSPELNWDEQQATERNFNKVVLDGRDPRLSLNDRGYDRAIADWLEEIFADLQSIAKFLDGEQGQSYQETVAEHYQMVLNPELTLSGQMLRILRDEDLDNSYFGLRLAKQYRQELQQPLRYFSEDEFSSWRDASIAEQQAREDEDSGTSFDDYLKTYFEKARCTAAECGSS</sequence>
<evidence type="ECO:0000256" key="6">
    <source>
        <dbReference type="ARBA" id="ARBA00022840"/>
    </source>
</evidence>
<dbReference type="NCBIfam" id="TIGR01434">
    <property type="entry name" value="glu_cys_ligase"/>
    <property type="match status" value="1"/>
</dbReference>